<dbReference type="RefSeq" id="WP_338450323.1">
    <property type="nucleotide sequence ID" value="NZ_CP137640.1"/>
</dbReference>
<keyword evidence="4 7" id="KW-1133">Transmembrane helix</keyword>
<dbReference type="InterPro" id="IPR010619">
    <property type="entry name" value="ThrE-like_N"/>
</dbReference>
<keyword evidence="2" id="KW-1003">Cell membrane</keyword>
<dbReference type="InterPro" id="IPR050539">
    <property type="entry name" value="ThrE_Dicarb/AminoAcid_Exp"/>
</dbReference>
<sequence>MDLSNNQIARIVELCLLAGEILIKSGAETNRVEDTMMRIAASYGVPEAQSFVIPTGIIFSSNREDRAKLVRVAERSTDLEKVAIVNSISRQISKGELTVDEALTKLKKVANADLSFPLWLQILSAALASGCFLIMFQGVWQDFIPAMVAGGIGYLLFIYLHKYIKVKFFAEGVSSLVIGLLTALAVYTGLGTNFDSIIISSVMPLVPGLLITNAVRDLMDGHLMSALAKGADAFLTALAIGAGIAAIVAFM</sequence>
<feature type="transmembrane region" description="Helical" evidence="7">
    <location>
        <begin position="227"/>
        <end position="250"/>
    </location>
</feature>
<keyword evidence="10" id="KW-1185">Reference proteome</keyword>
<dbReference type="PANTHER" id="PTHR34390:SF2">
    <property type="entry name" value="SUCCINATE TRANSPORTER SUBUNIT YJJP-RELATED"/>
    <property type="match status" value="1"/>
</dbReference>
<evidence type="ECO:0000256" key="4">
    <source>
        <dbReference type="ARBA" id="ARBA00022989"/>
    </source>
</evidence>
<evidence type="ECO:0000313" key="10">
    <source>
        <dbReference type="Proteomes" id="UP001357223"/>
    </source>
</evidence>
<proteinExistence type="inferred from homology"/>
<accession>A0ABZ2CHI4</accession>
<gene>
    <name evidence="9" type="ORF">R4Z09_30350</name>
</gene>
<name>A0ABZ2CHI4_9BACI</name>
<evidence type="ECO:0000256" key="2">
    <source>
        <dbReference type="ARBA" id="ARBA00022475"/>
    </source>
</evidence>
<evidence type="ECO:0000256" key="5">
    <source>
        <dbReference type="ARBA" id="ARBA00023136"/>
    </source>
</evidence>
<evidence type="ECO:0000256" key="1">
    <source>
        <dbReference type="ARBA" id="ARBA00004651"/>
    </source>
</evidence>
<feature type="transmembrane region" description="Helical" evidence="7">
    <location>
        <begin position="143"/>
        <end position="161"/>
    </location>
</feature>
<dbReference type="PANTHER" id="PTHR34390">
    <property type="entry name" value="UPF0442 PROTEIN YJJB-RELATED"/>
    <property type="match status" value="1"/>
</dbReference>
<dbReference type="Pfam" id="PF06738">
    <property type="entry name" value="ThrE"/>
    <property type="match status" value="1"/>
</dbReference>
<organism evidence="9 10">
    <name type="scientific">Niallia oryzisoli</name>
    <dbReference type="NCBI Taxonomy" id="1737571"/>
    <lineage>
        <taxon>Bacteria</taxon>
        <taxon>Bacillati</taxon>
        <taxon>Bacillota</taxon>
        <taxon>Bacilli</taxon>
        <taxon>Bacillales</taxon>
        <taxon>Bacillaceae</taxon>
        <taxon>Niallia</taxon>
    </lineage>
</organism>
<feature type="transmembrane region" description="Helical" evidence="7">
    <location>
        <begin position="168"/>
        <end position="190"/>
    </location>
</feature>
<evidence type="ECO:0000259" key="8">
    <source>
        <dbReference type="Pfam" id="PF06738"/>
    </source>
</evidence>
<reference evidence="9 10" key="1">
    <citation type="submission" date="2023-10" db="EMBL/GenBank/DDBJ databases">
        <title>Niallia locisalis sp.nov. isolated from a salt pond sample.</title>
        <authorList>
            <person name="Li X.-J."/>
            <person name="Dong L."/>
        </authorList>
    </citation>
    <scope>NUCLEOTIDE SEQUENCE [LARGE SCALE GENOMIC DNA]</scope>
    <source>
        <strain evidence="9 10">DSM 29761</strain>
    </source>
</reference>
<comment type="subcellular location">
    <subcellularLocation>
        <location evidence="1">Cell membrane</location>
        <topology evidence="1">Multi-pass membrane protein</topology>
    </subcellularLocation>
</comment>
<protein>
    <submittedName>
        <fullName evidence="9">Threonine/serine exporter family protein</fullName>
    </submittedName>
</protein>
<keyword evidence="5 7" id="KW-0472">Membrane</keyword>
<feature type="transmembrane region" description="Helical" evidence="7">
    <location>
        <begin position="116"/>
        <end position="137"/>
    </location>
</feature>
<feature type="domain" description="Threonine/serine exporter-like N-terminal" evidence="8">
    <location>
        <begin position="14"/>
        <end position="250"/>
    </location>
</feature>
<keyword evidence="3 7" id="KW-0812">Transmembrane</keyword>
<dbReference type="EMBL" id="CP137640">
    <property type="protein sequence ID" value="WVX81395.1"/>
    <property type="molecule type" value="Genomic_DNA"/>
</dbReference>
<comment type="similarity">
    <text evidence="6">Belongs to the ThrE exporter (TC 2.A.79) family.</text>
</comment>
<evidence type="ECO:0000313" key="9">
    <source>
        <dbReference type="EMBL" id="WVX81395.1"/>
    </source>
</evidence>
<evidence type="ECO:0000256" key="7">
    <source>
        <dbReference type="SAM" id="Phobius"/>
    </source>
</evidence>
<dbReference type="Proteomes" id="UP001357223">
    <property type="component" value="Chromosome"/>
</dbReference>
<evidence type="ECO:0000256" key="6">
    <source>
        <dbReference type="ARBA" id="ARBA00034125"/>
    </source>
</evidence>
<evidence type="ECO:0000256" key="3">
    <source>
        <dbReference type="ARBA" id="ARBA00022692"/>
    </source>
</evidence>